<protein>
    <submittedName>
        <fullName evidence="3">Uncharacterized protein</fullName>
    </submittedName>
</protein>
<accession>A0A1I7ZXQ0</accession>
<dbReference type="Proteomes" id="UP000095287">
    <property type="component" value="Unplaced"/>
</dbReference>
<organism evidence="2 3">
    <name type="scientific">Steinernema glaseri</name>
    <dbReference type="NCBI Taxonomy" id="37863"/>
    <lineage>
        <taxon>Eukaryota</taxon>
        <taxon>Metazoa</taxon>
        <taxon>Ecdysozoa</taxon>
        <taxon>Nematoda</taxon>
        <taxon>Chromadorea</taxon>
        <taxon>Rhabditida</taxon>
        <taxon>Tylenchina</taxon>
        <taxon>Panagrolaimomorpha</taxon>
        <taxon>Strongyloidoidea</taxon>
        <taxon>Steinernematidae</taxon>
        <taxon>Steinernema</taxon>
    </lineage>
</organism>
<evidence type="ECO:0000313" key="2">
    <source>
        <dbReference type="Proteomes" id="UP000095287"/>
    </source>
</evidence>
<reference evidence="3" key="1">
    <citation type="submission" date="2016-11" db="UniProtKB">
        <authorList>
            <consortium name="WormBaseParasite"/>
        </authorList>
    </citation>
    <scope>IDENTIFICATION</scope>
</reference>
<dbReference type="WBParaSite" id="L893_g30793.t1">
    <property type="protein sequence ID" value="L893_g30793.t1"/>
    <property type="gene ID" value="L893_g30793"/>
</dbReference>
<evidence type="ECO:0000313" key="3">
    <source>
        <dbReference type="WBParaSite" id="L893_g30793.t1"/>
    </source>
</evidence>
<evidence type="ECO:0000256" key="1">
    <source>
        <dbReference type="SAM" id="Coils"/>
    </source>
</evidence>
<feature type="coiled-coil region" evidence="1">
    <location>
        <begin position="296"/>
        <end position="323"/>
    </location>
</feature>
<dbReference type="AlphaFoldDB" id="A0A1I7ZXQ0"/>
<proteinExistence type="predicted"/>
<sequence length="405" mass="46890">MERHNHDVAAYLNLEIRRQGTILDLVHVDLDDITWFVITIREDKHILCILCEDVELKTFGAGDNITFKLADEFSSEKVKAIKPKLVGRSRLFLTRYPPILSFLDWSKSYGHAEWTEEITHVFETITSEGRHLLESVTQEESFVDSFLLCRVIVEIALYDSASDDITHHISLKKESLSELQRLHDLLQSNSSSGAVGVTQECSELLINAFGSLEYDSNGLFRLMDIIEKVEHSHITNSGVEYLCCPNMTEEEAAESVLNACRFMQAAMLYRMAVVLLVKHKPEDFCSRAFTEKQMKKRDKIRRLERLHEQNAELDRELQEWHRRCREILTLCENAAEHFAWALSVIDPVGFRKHSNLLKFAFRHTSPVSGDERYKMSFVLCVSTLHFIHSSKLTRRKSRTFNVFSF</sequence>
<name>A0A1I7ZXQ0_9BILA</name>
<keyword evidence="1" id="KW-0175">Coiled coil</keyword>
<keyword evidence="2" id="KW-1185">Reference proteome</keyword>